<sequence>MASKFFLCYHDLSVKNAKKAVGQIRRIAQSANSPITVAVIPDAVRASAADLDFLKNELKSLLRDGFELLLHGTRHMAQTSIDRNFWGKKALALTENEAEFAGLDDFDSFRLLEQGMVLWGALGLDLPRGFVPPAWYGNAHLKEQVLSKFDFYEDRFAVYKKSQKILSPALSFAGLPQLSLNVAQTSACLALRSPLGTPRLVFHPVDFETIGEARILNLTRYAVLKRTQIFYRDL</sequence>
<dbReference type="Proteomes" id="UP000231134">
    <property type="component" value="Unassembled WGS sequence"/>
</dbReference>
<dbReference type="SUPFAM" id="SSF88713">
    <property type="entry name" value="Glycoside hydrolase/deacetylase"/>
    <property type="match status" value="1"/>
</dbReference>
<proteinExistence type="predicted"/>
<gene>
    <name evidence="1" type="ORF">BGX16_0546</name>
</gene>
<dbReference type="GO" id="GO:0005975">
    <property type="term" value="P:carbohydrate metabolic process"/>
    <property type="evidence" value="ECO:0007669"/>
    <property type="project" value="InterPro"/>
</dbReference>
<dbReference type="Pfam" id="PF10096">
    <property type="entry name" value="DUF2334"/>
    <property type="match status" value="1"/>
</dbReference>
<name>A0A2M9A4G4_9BACT</name>
<accession>A0A2M9A4G4</accession>
<protein>
    <recommendedName>
        <fullName evidence="3">DUF2334 domain-containing protein</fullName>
    </recommendedName>
</protein>
<evidence type="ECO:0000313" key="1">
    <source>
        <dbReference type="EMBL" id="PJJ40615.1"/>
    </source>
</evidence>
<dbReference type="InterPro" id="IPR011330">
    <property type="entry name" value="Glyco_hydro/deAcase_b/a-brl"/>
</dbReference>
<reference evidence="1 2" key="1">
    <citation type="submission" date="2017-11" db="EMBL/GenBank/DDBJ databases">
        <title>Animal gut microbial communities from fecal samples from Wisconsin, USA.</title>
        <authorList>
            <person name="Neumann A."/>
        </authorList>
    </citation>
    <scope>NUCLEOTIDE SEQUENCE [LARGE SCALE GENOMIC DNA]</scope>
    <source>
        <strain evidence="1 2">UWS3</strain>
    </source>
</reference>
<comment type="caution">
    <text evidence="1">The sequence shown here is derived from an EMBL/GenBank/DDBJ whole genome shotgun (WGS) entry which is preliminary data.</text>
</comment>
<dbReference type="AlphaFoldDB" id="A0A2M9A4G4"/>
<organism evidence="1 2">
    <name type="scientific">Hallerella succinigenes</name>
    <dbReference type="NCBI Taxonomy" id="1896222"/>
    <lineage>
        <taxon>Bacteria</taxon>
        <taxon>Pseudomonadati</taxon>
        <taxon>Fibrobacterota</taxon>
        <taxon>Fibrobacteria</taxon>
        <taxon>Fibrobacterales</taxon>
        <taxon>Fibrobacteraceae</taxon>
        <taxon>Hallerella</taxon>
    </lineage>
</organism>
<evidence type="ECO:0000313" key="2">
    <source>
        <dbReference type="Proteomes" id="UP000231134"/>
    </source>
</evidence>
<dbReference type="OrthoDB" id="9801826at2"/>
<dbReference type="RefSeq" id="WP_157797837.1">
    <property type="nucleotide sequence ID" value="NZ_PGEX01000001.1"/>
</dbReference>
<dbReference type="InterPro" id="IPR018763">
    <property type="entry name" value="DUF2334"/>
</dbReference>
<dbReference type="EMBL" id="PGEX01000001">
    <property type="protein sequence ID" value="PJJ40615.1"/>
    <property type="molecule type" value="Genomic_DNA"/>
</dbReference>
<keyword evidence="2" id="KW-1185">Reference proteome</keyword>
<evidence type="ECO:0008006" key="3">
    <source>
        <dbReference type="Google" id="ProtNLM"/>
    </source>
</evidence>